<dbReference type="PATRIC" id="fig|438.15.peg.1744"/>
<dbReference type="Pfam" id="PF09335">
    <property type="entry name" value="VTT_dom"/>
    <property type="match status" value="1"/>
</dbReference>
<dbReference type="OrthoDB" id="7277369at2"/>
<dbReference type="EMBL" id="LYUD01000099">
    <property type="protein sequence ID" value="OAZ73009.1"/>
    <property type="molecule type" value="Genomic_DNA"/>
</dbReference>
<organism evidence="1 2">
    <name type="scientific">Acetobacter pasteurianus</name>
    <name type="common">Acetobacter turbidans</name>
    <dbReference type="NCBI Taxonomy" id="438"/>
    <lineage>
        <taxon>Bacteria</taxon>
        <taxon>Pseudomonadati</taxon>
        <taxon>Pseudomonadota</taxon>
        <taxon>Alphaproteobacteria</taxon>
        <taxon>Acetobacterales</taxon>
        <taxon>Acetobacteraceae</taxon>
        <taxon>Acetobacter</taxon>
    </lineage>
</organism>
<protein>
    <submittedName>
        <fullName evidence="1">Uncharacterized protein</fullName>
    </submittedName>
</protein>
<evidence type="ECO:0000313" key="2">
    <source>
        <dbReference type="Proteomes" id="UP000093796"/>
    </source>
</evidence>
<dbReference type="AlphaFoldDB" id="A0A1A0DD30"/>
<accession>A0A1A0DD30</accession>
<dbReference type="eggNOG" id="COG0586">
    <property type="taxonomic scope" value="Bacteria"/>
</dbReference>
<gene>
    <name evidence="1" type="ORF">SRCM100623_01554</name>
</gene>
<dbReference type="RefSeq" id="WP_003628760.1">
    <property type="nucleotide sequence ID" value="NZ_LYUD01000099.1"/>
</dbReference>
<dbReference type="InterPro" id="IPR032816">
    <property type="entry name" value="VTT_dom"/>
</dbReference>
<name>A0A1A0DD30_ACEPA</name>
<proteinExistence type="predicted"/>
<evidence type="ECO:0000313" key="1">
    <source>
        <dbReference type="EMBL" id="OAZ73009.1"/>
    </source>
</evidence>
<sequence length="188" mass="20731">MLDQFLELTAAYPLAQVIIVILATFVLEDAATVITAIQVNLHTLSPITALIALYIGIVTGDVGLYGLGYLAARWKPAQRWVNTAQMENQKVWLSKNLFWVVFVSRFIPGTRLPLYTASGFFNAGLPIFTAATFLATLIWTTALFALSLHVGGFILDHLGAWRWAGLAGFVLVIFFMGRLVARAQKQKT</sequence>
<dbReference type="Proteomes" id="UP000093796">
    <property type="component" value="Unassembled WGS sequence"/>
</dbReference>
<dbReference type="PANTHER" id="PTHR42709">
    <property type="entry name" value="ALKALINE PHOSPHATASE LIKE PROTEIN"/>
    <property type="match status" value="1"/>
</dbReference>
<comment type="caution">
    <text evidence="1">The sequence shown here is derived from an EMBL/GenBank/DDBJ whole genome shotgun (WGS) entry which is preliminary data.</text>
</comment>
<reference evidence="1 2" key="1">
    <citation type="submission" date="2016-05" db="EMBL/GenBank/DDBJ databases">
        <title>Genome sequencing of Acetobacter pasteurianus strain SRCM100623.</title>
        <authorList>
            <person name="Song Y.R."/>
        </authorList>
    </citation>
    <scope>NUCLEOTIDE SEQUENCE [LARGE SCALE GENOMIC DNA]</scope>
    <source>
        <strain evidence="1 2">SRCM100623</strain>
    </source>
</reference>
<dbReference type="InterPro" id="IPR051311">
    <property type="entry name" value="DedA_domain"/>
</dbReference>